<evidence type="ECO:0000313" key="7">
    <source>
        <dbReference type="EMBL" id="KKQ35869.1"/>
    </source>
</evidence>
<evidence type="ECO:0000256" key="1">
    <source>
        <dbReference type="ARBA" id="ARBA00009943"/>
    </source>
</evidence>
<keyword evidence="6" id="KW-0961">Cell wall biogenesis/degradation</keyword>
<dbReference type="Pfam" id="PF02388">
    <property type="entry name" value="FemAB"/>
    <property type="match status" value="1"/>
</dbReference>
<organism evidence="7 8">
    <name type="scientific">candidate division WS6 bacterium GW2011_GWA2_37_6</name>
    <dbReference type="NCBI Taxonomy" id="1619087"/>
    <lineage>
        <taxon>Bacteria</taxon>
        <taxon>Candidatus Dojkabacteria</taxon>
    </lineage>
</organism>
<name>A0A0G0JGG9_9BACT</name>
<keyword evidence="4" id="KW-0573">Peptidoglycan synthesis</keyword>
<dbReference type="EMBL" id="LBTH01000014">
    <property type="protein sequence ID" value="KKQ35869.1"/>
    <property type="molecule type" value="Genomic_DNA"/>
</dbReference>
<evidence type="ECO:0000256" key="3">
    <source>
        <dbReference type="ARBA" id="ARBA00022960"/>
    </source>
</evidence>
<dbReference type="InterPro" id="IPR050644">
    <property type="entry name" value="PG_Glycine_Bridge_Synth"/>
</dbReference>
<evidence type="ECO:0000256" key="5">
    <source>
        <dbReference type="ARBA" id="ARBA00023315"/>
    </source>
</evidence>
<dbReference type="GO" id="GO:0016755">
    <property type="term" value="F:aminoacyltransferase activity"/>
    <property type="evidence" value="ECO:0007669"/>
    <property type="project" value="InterPro"/>
</dbReference>
<evidence type="ECO:0000256" key="6">
    <source>
        <dbReference type="ARBA" id="ARBA00023316"/>
    </source>
</evidence>
<dbReference type="InterPro" id="IPR016181">
    <property type="entry name" value="Acyl_CoA_acyltransferase"/>
</dbReference>
<evidence type="ECO:0000256" key="4">
    <source>
        <dbReference type="ARBA" id="ARBA00022984"/>
    </source>
</evidence>
<keyword evidence="2 7" id="KW-0808">Transferase</keyword>
<dbReference type="PANTHER" id="PTHR36174:SF1">
    <property type="entry name" value="LIPID II:GLYCINE GLYCYLTRANSFERASE"/>
    <property type="match status" value="1"/>
</dbReference>
<reference evidence="7 8" key="1">
    <citation type="journal article" date="2015" name="Nature">
        <title>rRNA introns, odd ribosomes, and small enigmatic genomes across a large radiation of phyla.</title>
        <authorList>
            <person name="Brown C.T."/>
            <person name="Hug L.A."/>
            <person name="Thomas B.C."/>
            <person name="Sharon I."/>
            <person name="Castelle C.J."/>
            <person name="Singh A."/>
            <person name="Wilkins M.J."/>
            <person name="Williams K.H."/>
            <person name="Banfield J.F."/>
        </authorList>
    </citation>
    <scope>NUCLEOTIDE SEQUENCE [LARGE SCALE GENOMIC DNA]</scope>
</reference>
<comment type="similarity">
    <text evidence="1">Belongs to the FemABX family.</text>
</comment>
<dbReference type="SUPFAM" id="SSF55729">
    <property type="entry name" value="Acyl-CoA N-acyltransferases (Nat)"/>
    <property type="match status" value="2"/>
</dbReference>
<dbReference type="Gene3D" id="3.40.630.30">
    <property type="match status" value="2"/>
</dbReference>
<dbReference type="Proteomes" id="UP000034852">
    <property type="component" value="Unassembled WGS sequence"/>
</dbReference>
<keyword evidence="5 7" id="KW-0012">Acyltransferase</keyword>
<dbReference type="PROSITE" id="PS51191">
    <property type="entry name" value="FEMABX"/>
    <property type="match status" value="1"/>
</dbReference>
<accession>A0A0G0JGG9</accession>
<sequence>MIQQISEIDKKEWNEFVSASKWGDILQFWQWGEVKGNEGWQEFFITSDDKKVRSLALVKKASFLGNILYIPHGPVFHNVEDLKNSISSWKEEIMKFAKEKSCFVIEIDPKIGFLREDKEDLQTGTADKDQLEKAKIRQENIDGLKHFFQKEIIDTFLEAGFKKTKRNMQPIYKLLYSLELYDDNLMKLMEKNTRYNIRYAQKKGVVVKEYGSDDPLIEEKIKKFYDLLKETQQRMGGYPVRPYSSFVELFKAFKGTDNLSFFEVSYEGEVIAMNISERTKNWASSFYAASNRLHPNLKSMYLLRWESIKSAKAYGSRVYDFWGIIPGSKQHKGYSDNKLSFGGTRIDHIGIMQIPVSGFKSAIFNSVLPLRSQISALKRKIF</sequence>
<dbReference type="GO" id="GO:0009252">
    <property type="term" value="P:peptidoglycan biosynthetic process"/>
    <property type="evidence" value="ECO:0007669"/>
    <property type="project" value="UniProtKB-KW"/>
</dbReference>
<comment type="caution">
    <text evidence="7">The sequence shown here is derived from an EMBL/GenBank/DDBJ whole genome shotgun (WGS) entry which is preliminary data.</text>
</comment>
<dbReference type="PANTHER" id="PTHR36174">
    <property type="entry name" value="LIPID II:GLYCINE GLYCYLTRANSFERASE"/>
    <property type="match status" value="1"/>
</dbReference>
<dbReference type="AlphaFoldDB" id="A0A0G0JGG9"/>
<keyword evidence="3" id="KW-0133">Cell shape</keyword>
<protein>
    <submittedName>
        <fullName evidence="7">Aminoacyltransferase FemX</fullName>
    </submittedName>
</protein>
<evidence type="ECO:0000313" key="8">
    <source>
        <dbReference type="Proteomes" id="UP000034852"/>
    </source>
</evidence>
<proteinExistence type="inferred from homology"/>
<gene>
    <name evidence="7" type="ORF">US52_C0014G0014</name>
</gene>
<dbReference type="InterPro" id="IPR003447">
    <property type="entry name" value="FEMABX"/>
</dbReference>
<dbReference type="GO" id="GO:0071555">
    <property type="term" value="P:cell wall organization"/>
    <property type="evidence" value="ECO:0007669"/>
    <property type="project" value="UniProtKB-KW"/>
</dbReference>
<evidence type="ECO:0000256" key="2">
    <source>
        <dbReference type="ARBA" id="ARBA00022679"/>
    </source>
</evidence>
<dbReference type="GO" id="GO:0008360">
    <property type="term" value="P:regulation of cell shape"/>
    <property type="evidence" value="ECO:0007669"/>
    <property type="project" value="UniProtKB-KW"/>
</dbReference>